<dbReference type="InterPro" id="IPR003591">
    <property type="entry name" value="Leu-rich_rpt_typical-subtyp"/>
</dbReference>
<keyword evidence="10" id="KW-0325">Glycoprotein</keyword>
<dbReference type="Pfam" id="PF23598">
    <property type="entry name" value="LRR_14"/>
    <property type="match status" value="1"/>
</dbReference>
<evidence type="ECO:0000256" key="10">
    <source>
        <dbReference type="ARBA" id="ARBA00023180"/>
    </source>
</evidence>
<feature type="region of interest" description="Disordered" evidence="11">
    <location>
        <begin position="890"/>
        <end position="909"/>
    </location>
</feature>
<evidence type="ECO:0000259" key="13">
    <source>
        <dbReference type="Pfam" id="PF08263"/>
    </source>
</evidence>
<evidence type="ECO:0000256" key="1">
    <source>
        <dbReference type="ARBA" id="ARBA00004251"/>
    </source>
</evidence>
<comment type="caution">
    <text evidence="15">The sequence shown here is derived from an EMBL/GenBank/DDBJ whole genome shotgun (WGS) entry which is preliminary data.</text>
</comment>
<dbReference type="FunFam" id="3.80.10.10:FF:000649">
    <property type="entry name" value="Leucine Rich Repeat family protein"/>
    <property type="match status" value="1"/>
</dbReference>
<evidence type="ECO:0000256" key="4">
    <source>
        <dbReference type="ARBA" id="ARBA00022614"/>
    </source>
</evidence>
<dbReference type="SMART" id="SM00369">
    <property type="entry name" value="LRR_TYP"/>
    <property type="match status" value="11"/>
</dbReference>
<evidence type="ECO:0000256" key="8">
    <source>
        <dbReference type="ARBA" id="ARBA00022989"/>
    </source>
</evidence>
<gene>
    <name evidence="15" type="ORF">HHK36_029442</name>
</gene>
<dbReference type="OMA" id="CCIISTH"/>
<dbReference type="SUPFAM" id="SSF52047">
    <property type="entry name" value="RNI-like"/>
    <property type="match status" value="1"/>
</dbReference>
<evidence type="ECO:0000313" key="15">
    <source>
        <dbReference type="EMBL" id="KAF8378106.1"/>
    </source>
</evidence>
<dbReference type="PANTHER" id="PTHR48063">
    <property type="entry name" value="LRR RECEPTOR-LIKE KINASE"/>
    <property type="match status" value="1"/>
</dbReference>
<keyword evidence="16" id="KW-1185">Reference proteome</keyword>
<comment type="similarity">
    <text evidence="2">Belongs to the RLP family.</text>
</comment>
<evidence type="ECO:0000259" key="14">
    <source>
        <dbReference type="Pfam" id="PF23598"/>
    </source>
</evidence>
<evidence type="ECO:0000256" key="9">
    <source>
        <dbReference type="ARBA" id="ARBA00023136"/>
    </source>
</evidence>
<dbReference type="PROSITE" id="PS51450">
    <property type="entry name" value="LRR"/>
    <property type="match status" value="1"/>
</dbReference>
<feature type="domain" description="Leucine-rich repeat-containing N-terminal plant-type" evidence="13">
    <location>
        <begin position="51"/>
        <end position="87"/>
    </location>
</feature>
<dbReference type="Pfam" id="PF08263">
    <property type="entry name" value="LRRNT_2"/>
    <property type="match status" value="1"/>
</dbReference>
<keyword evidence="9 12" id="KW-0472">Membrane</keyword>
<reference evidence="15 16" key="1">
    <citation type="submission" date="2020-04" db="EMBL/GenBank/DDBJ databases">
        <title>Plant Genome Project.</title>
        <authorList>
            <person name="Zhang R.-G."/>
        </authorList>
    </citation>
    <scope>NUCLEOTIDE SEQUENCE [LARGE SCALE GENOMIC DNA]</scope>
    <source>
        <strain evidence="15">YNK0</strain>
        <tissue evidence="15">Leaf</tissue>
    </source>
</reference>
<evidence type="ECO:0000256" key="5">
    <source>
        <dbReference type="ARBA" id="ARBA00022692"/>
    </source>
</evidence>
<evidence type="ECO:0008006" key="17">
    <source>
        <dbReference type="Google" id="ProtNLM"/>
    </source>
</evidence>
<dbReference type="InterPro" id="IPR032675">
    <property type="entry name" value="LRR_dom_sf"/>
</dbReference>
<dbReference type="InterPro" id="IPR055414">
    <property type="entry name" value="LRR_R13L4/SHOC2-like"/>
</dbReference>
<evidence type="ECO:0000256" key="11">
    <source>
        <dbReference type="SAM" id="MobiDB-lite"/>
    </source>
</evidence>
<keyword evidence="6" id="KW-0732">Signal</keyword>
<organism evidence="15 16">
    <name type="scientific">Tetracentron sinense</name>
    <name type="common">Spur-leaf</name>
    <dbReference type="NCBI Taxonomy" id="13715"/>
    <lineage>
        <taxon>Eukaryota</taxon>
        <taxon>Viridiplantae</taxon>
        <taxon>Streptophyta</taxon>
        <taxon>Embryophyta</taxon>
        <taxon>Tracheophyta</taxon>
        <taxon>Spermatophyta</taxon>
        <taxon>Magnoliopsida</taxon>
        <taxon>Trochodendrales</taxon>
        <taxon>Trochodendraceae</taxon>
        <taxon>Tetracentron</taxon>
    </lineage>
</organism>
<keyword evidence="7" id="KW-0677">Repeat</keyword>
<feature type="domain" description="Disease resistance R13L4/SHOC-2-like LRR" evidence="14">
    <location>
        <begin position="323"/>
        <end position="498"/>
    </location>
</feature>
<proteinExistence type="inferred from homology"/>
<comment type="subcellular location">
    <subcellularLocation>
        <location evidence="1">Cell membrane</location>
        <topology evidence="1">Single-pass type I membrane protein</topology>
    </subcellularLocation>
</comment>
<keyword evidence="3" id="KW-1003">Cell membrane</keyword>
<dbReference type="AlphaFoldDB" id="A0A834YE12"/>
<dbReference type="SUPFAM" id="SSF52058">
    <property type="entry name" value="L domain-like"/>
    <property type="match status" value="2"/>
</dbReference>
<dbReference type="Pfam" id="PF13855">
    <property type="entry name" value="LRR_8"/>
    <property type="match status" value="1"/>
</dbReference>
<evidence type="ECO:0000256" key="12">
    <source>
        <dbReference type="SAM" id="Phobius"/>
    </source>
</evidence>
<dbReference type="GO" id="GO:0005886">
    <property type="term" value="C:plasma membrane"/>
    <property type="evidence" value="ECO:0007669"/>
    <property type="project" value="UniProtKB-SubCell"/>
</dbReference>
<dbReference type="OrthoDB" id="1934521at2759"/>
<dbReference type="FunFam" id="3.80.10.10:FF:000095">
    <property type="entry name" value="LRR receptor-like serine/threonine-protein kinase GSO1"/>
    <property type="match status" value="1"/>
</dbReference>
<dbReference type="PANTHER" id="PTHR48063:SF90">
    <property type="entry name" value="OS11G0565920 PROTEIN"/>
    <property type="match status" value="1"/>
</dbReference>
<dbReference type="InterPro" id="IPR013210">
    <property type="entry name" value="LRR_N_plant-typ"/>
</dbReference>
<keyword evidence="5 12" id="KW-0812">Transmembrane</keyword>
<dbReference type="FunFam" id="3.80.10.10:FF:000111">
    <property type="entry name" value="LRR receptor-like serine/threonine-protein kinase ERECTA"/>
    <property type="match status" value="1"/>
</dbReference>
<sequence>MKFINKYMKMVGCCIISTHLLFFLLLVGYPHLETIKLTLGHEDLKVACAEKERIALLEFKEGLNDYSGWLSSWVGEDCCRWSGVGCSKKTGRVVKLDLRSPLCIYQISDIDKSGREVFNRSCLSGKINPSLLQLKHLNYLDLSMIIFGGISIPDFIGSLENLKYLNLSNAYFAGKIPPHLGNLSRLHYLDLHGQANYYNFPGIYADNLKWLSGLSSLKHLDMGDVNLSKVGADWPHDFNMLPPSFSDLHLPSCGLDGLPVSLPFVNFSSLSVLDLSHNYFNSSMPLWLFNISSLANLYLSRNYFRGPIPDAFTDMTSLQELDLSINHMMGGEIPPTLGTLCKLKSLDLSWTMITGEITKFVDSLSGCTNSSLEMLHLGRNELSGHLPDSLGNLKKLKSLQIYYNQMNGTIPESVGQLSDLIVLELSGNSWEGVISEVLFKNLTRLEQIYMSSTSPTKSLTFKARNEWIPPFSLKYISMENVQMGSSVPAWLRTQKELVEIQLINCRISVPVPDWFWKLPDIELLDLSKNQLRGRLPNWMSNASEVSLSSNLFSGPIPMNIGETMPRLRTLDLYGNILNGRIPYSLGKLKDLRFLTLSNNQFFGELPGFGKGLQNLMVLAVANNNLTGNIPSSIGILHSLRLLLLNNNSLDGELPSSLQNCTELDTIDLGENRFSGNVPKWIGESLLSLKIIRLRSNLFTGNIHRHICQLSSLHILDLANNNLSGLIPHCLGNLTALIVIDSRLEFLLADNVHILVVAKGEALDYSNFGILFVNSIDLSSNNLTGEIPEGITGLLQLGTLNLSSNSLTGKIPEKIGNLKDLETLDLSRNQLSGSIPQSLSSLSFLSHLNLSHNNLWGKIPSGNQLQTLNDPSIYEGNQELCGLPLVAKCPGDEESQGPSSIGGDGEDKDGEDDSEMLWFFVSMAFGFVFGFWGVCGTLLIKKTWRHAYFRFCDNMKDRLFVIVAVNVARLKRKMELE</sequence>
<evidence type="ECO:0000256" key="2">
    <source>
        <dbReference type="ARBA" id="ARBA00009592"/>
    </source>
</evidence>
<dbReference type="PRINTS" id="PR00019">
    <property type="entry name" value="LEURICHRPT"/>
</dbReference>
<protein>
    <recommendedName>
        <fullName evidence="17">Leucine-rich repeat-containing N-terminal plant-type domain-containing protein</fullName>
    </recommendedName>
</protein>
<keyword evidence="8 12" id="KW-1133">Transmembrane helix</keyword>
<keyword evidence="4" id="KW-0433">Leucine-rich repeat</keyword>
<accession>A0A834YE12</accession>
<dbReference type="Proteomes" id="UP000655225">
    <property type="component" value="Unassembled WGS sequence"/>
</dbReference>
<dbReference type="Pfam" id="PF00560">
    <property type="entry name" value="LRR_1"/>
    <property type="match status" value="7"/>
</dbReference>
<feature type="transmembrane region" description="Helical" evidence="12">
    <location>
        <begin position="915"/>
        <end position="939"/>
    </location>
</feature>
<dbReference type="InterPro" id="IPR001611">
    <property type="entry name" value="Leu-rich_rpt"/>
</dbReference>
<evidence type="ECO:0000256" key="7">
    <source>
        <dbReference type="ARBA" id="ARBA00022737"/>
    </source>
</evidence>
<dbReference type="FunFam" id="3.80.10.10:FF:000041">
    <property type="entry name" value="LRR receptor-like serine/threonine-protein kinase ERECTA"/>
    <property type="match status" value="1"/>
</dbReference>
<evidence type="ECO:0000256" key="6">
    <source>
        <dbReference type="ARBA" id="ARBA00022729"/>
    </source>
</evidence>
<dbReference type="Gene3D" id="3.80.10.10">
    <property type="entry name" value="Ribonuclease Inhibitor"/>
    <property type="match status" value="4"/>
</dbReference>
<evidence type="ECO:0000256" key="3">
    <source>
        <dbReference type="ARBA" id="ARBA00022475"/>
    </source>
</evidence>
<evidence type="ECO:0000313" key="16">
    <source>
        <dbReference type="Proteomes" id="UP000655225"/>
    </source>
</evidence>
<dbReference type="EMBL" id="JABCRI010000023">
    <property type="protein sequence ID" value="KAF8378106.1"/>
    <property type="molecule type" value="Genomic_DNA"/>
</dbReference>
<dbReference type="InterPro" id="IPR046956">
    <property type="entry name" value="RLP23-like"/>
</dbReference>
<name>A0A834YE12_TETSI</name>